<dbReference type="InterPro" id="IPR058852">
    <property type="entry name" value="HTH_77"/>
</dbReference>
<keyword evidence="1" id="KW-0175">Coiled coil</keyword>
<dbReference type="Pfam" id="PF13401">
    <property type="entry name" value="AAA_22"/>
    <property type="match status" value="1"/>
</dbReference>
<dbReference type="InterPro" id="IPR027417">
    <property type="entry name" value="P-loop_NTPase"/>
</dbReference>
<dbReference type="Gene3D" id="3.40.50.300">
    <property type="entry name" value="P-loop containing nucleotide triphosphate hydrolases"/>
    <property type="match status" value="1"/>
</dbReference>
<feature type="domain" description="AAA+ ATPase" evidence="2">
    <location>
        <begin position="283"/>
        <end position="403"/>
    </location>
</feature>
<feature type="domain" description="Bacterial transcriptional activator" evidence="3">
    <location>
        <begin position="104"/>
        <end position="244"/>
    </location>
</feature>
<evidence type="ECO:0000259" key="2">
    <source>
        <dbReference type="SMART" id="SM00382"/>
    </source>
</evidence>
<dbReference type="SUPFAM" id="SSF52540">
    <property type="entry name" value="P-loop containing nucleoside triphosphate hydrolases"/>
    <property type="match status" value="1"/>
</dbReference>
<accession>A0A9W6L7M3</accession>
<dbReference type="PANTHER" id="PTHR47691:SF3">
    <property type="entry name" value="HTH-TYPE TRANSCRIPTIONAL REGULATOR RV0890C-RELATED"/>
    <property type="match status" value="1"/>
</dbReference>
<keyword evidence="5" id="KW-1185">Reference proteome</keyword>
<feature type="coiled-coil region" evidence="1">
    <location>
        <begin position="148"/>
        <end position="175"/>
    </location>
</feature>
<gene>
    <name evidence="4" type="ORF">GCM10017577_57350</name>
</gene>
<dbReference type="Pfam" id="PF25872">
    <property type="entry name" value="HTH_77"/>
    <property type="match status" value="1"/>
</dbReference>
<comment type="caution">
    <text evidence="4">The sequence shown here is derived from an EMBL/GenBank/DDBJ whole genome shotgun (WGS) entry which is preliminary data.</text>
</comment>
<name>A0A9W6L7M3_9PSEU</name>
<dbReference type="GO" id="GO:0003677">
    <property type="term" value="F:DNA binding"/>
    <property type="evidence" value="ECO:0007669"/>
    <property type="project" value="InterPro"/>
</dbReference>
<dbReference type="InterPro" id="IPR011990">
    <property type="entry name" value="TPR-like_helical_dom_sf"/>
</dbReference>
<dbReference type="InterPro" id="IPR016032">
    <property type="entry name" value="Sig_transdc_resp-reg_C-effctor"/>
</dbReference>
<dbReference type="Proteomes" id="UP001143463">
    <property type="component" value="Unassembled WGS sequence"/>
</dbReference>
<dbReference type="InterPro" id="IPR003593">
    <property type="entry name" value="AAA+_ATPase"/>
</dbReference>
<dbReference type="EMBL" id="BSFQ01000034">
    <property type="protein sequence ID" value="GLL14587.1"/>
    <property type="molecule type" value="Genomic_DNA"/>
</dbReference>
<protein>
    <submittedName>
        <fullName evidence="4">SARP family transcriptional regulator</fullName>
    </submittedName>
</protein>
<dbReference type="PRINTS" id="PR00364">
    <property type="entry name" value="DISEASERSIST"/>
</dbReference>
<dbReference type="Gene3D" id="1.10.10.10">
    <property type="entry name" value="Winged helix-like DNA-binding domain superfamily/Winged helix DNA-binding domain"/>
    <property type="match status" value="1"/>
</dbReference>
<dbReference type="SUPFAM" id="SSF48452">
    <property type="entry name" value="TPR-like"/>
    <property type="match status" value="2"/>
</dbReference>
<evidence type="ECO:0000256" key="1">
    <source>
        <dbReference type="SAM" id="Coils"/>
    </source>
</evidence>
<organism evidence="4 5">
    <name type="scientific">Pseudonocardia halophobica</name>
    <dbReference type="NCBI Taxonomy" id="29401"/>
    <lineage>
        <taxon>Bacteria</taxon>
        <taxon>Bacillati</taxon>
        <taxon>Actinomycetota</taxon>
        <taxon>Actinomycetes</taxon>
        <taxon>Pseudonocardiales</taxon>
        <taxon>Pseudonocardiaceae</taxon>
        <taxon>Pseudonocardia</taxon>
    </lineage>
</organism>
<dbReference type="InterPro" id="IPR036388">
    <property type="entry name" value="WH-like_DNA-bd_sf"/>
</dbReference>
<dbReference type="SMART" id="SM00382">
    <property type="entry name" value="AAA"/>
    <property type="match status" value="1"/>
</dbReference>
<dbReference type="InterPro" id="IPR005158">
    <property type="entry name" value="BTAD"/>
</dbReference>
<dbReference type="CDD" id="cd15831">
    <property type="entry name" value="BTAD"/>
    <property type="match status" value="1"/>
</dbReference>
<proteinExistence type="predicted"/>
<evidence type="ECO:0000259" key="3">
    <source>
        <dbReference type="SMART" id="SM01043"/>
    </source>
</evidence>
<evidence type="ECO:0000313" key="5">
    <source>
        <dbReference type="Proteomes" id="UP001143463"/>
    </source>
</evidence>
<dbReference type="PANTHER" id="PTHR47691">
    <property type="entry name" value="REGULATOR-RELATED"/>
    <property type="match status" value="1"/>
</dbReference>
<dbReference type="GO" id="GO:0006355">
    <property type="term" value="P:regulation of DNA-templated transcription"/>
    <property type="evidence" value="ECO:0007669"/>
    <property type="project" value="InterPro"/>
</dbReference>
<evidence type="ECO:0000313" key="4">
    <source>
        <dbReference type="EMBL" id="GLL14587.1"/>
    </source>
</evidence>
<dbReference type="AlphaFoldDB" id="A0A9W6L7M3"/>
<dbReference type="Gene3D" id="1.25.40.10">
    <property type="entry name" value="Tetratricopeptide repeat domain"/>
    <property type="match status" value="2"/>
</dbReference>
<dbReference type="InterPro" id="IPR049945">
    <property type="entry name" value="AAA_22"/>
</dbReference>
<dbReference type="SMART" id="SM01043">
    <property type="entry name" value="BTAD"/>
    <property type="match status" value="1"/>
</dbReference>
<reference evidence="4" key="2">
    <citation type="submission" date="2023-01" db="EMBL/GenBank/DDBJ databases">
        <authorList>
            <person name="Sun Q."/>
            <person name="Evtushenko L."/>
        </authorList>
    </citation>
    <scope>NUCLEOTIDE SEQUENCE</scope>
    <source>
        <strain evidence="4">VKM Ac-1069</strain>
    </source>
</reference>
<reference evidence="4" key="1">
    <citation type="journal article" date="2014" name="Int. J. Syst. Evol. Microbiol.">
        <title>Complete genome sequence of Corynebacterium casei LMG S-19264T (=DSM 44701T), isolated from a smear-ripened cheese.</title>
        <authorList>
            <consortium name="US DOE Joint Genome Institute (JGI-PGF)"/>
            <person name="Walter F."/>
            <person name="Albersmeier A."/>
            <person name="Kalinowski J."/>
            <person name="Ruckert C."/>
        </authorList>
    </citation>
    <scope>NUCLEOTIDE SEQUENCE</scope>
    <source>
        <strain evidence="4">VKM Ac-1069</strain>
    </source>
</reference>
<sequence length="904" mass="95588">MSGMEGTGDGTLEFGILGPVCVLDGAGVSQPLGSPRRRAVLAALVLADGLPLTVAELADRIWDGVPPPTAATMVHSAVSGLRAGLGRGAVLSRGDGYVRGPGRIDADLFERLLAEGRRAPPARAAATLTSALGLWRGPALHDVERPFARDAAARLDRLRTDCADLRDEAELAQGRHREILSALEERVAEDPLRERSTALLMLALYRSGRQADALAAARRLRAVLAEELGLEPGREIARLETAVLRHSPELDLRPPVWGTLSSAVSSFVGRDRERRELAVLLAAHRVVTLTGPGGVGKTRLAAEVARGLGVPVHLVDLVPVADPAEVPERVADALGVRGGPGSTSLTALRDALDGRDDLVLLDNCEHVLDGCVDVVERTGARLLVTSREALRVPGERVYVLPPLGLADPGADSRTAAGCEAVRLFTARARPGAVAPADVALVLDVCRRLDGLPLALELAAARTTSLALPDLAARLASARLLTARSTDPRHRSLAATLSWSHDLLAPPARRLLARLSVFPGGFDLRAAEVVTGAGAPGAGEVAELLDRLVSASTVQVDGGRYRLLATTRAFAAQRLAGSAEEPDALRRRHAGYFLELAEEASAHLFGPDAPLWLDRLHRERENWRAALDWAFEADPATGARLVGCLWHYWDLRGTREEGLRRAYAGLAAVTGPPQRLPLLSAAVLFHVGRAEFGPATRLLEEQRDLARTCGEPGWEGDALGMAATVAWAHGRSDEARARYEEAVAASLRGGDVWRAALEEAQLARLHRDRGAEDDARALALRALARADGLGEPLARGLALDVLASVEHRWGSAAEASRLVEAALAEYRRVGYREGEASAALLAGRVAADPGRAAEAFGEALALFRRIGHRAGRAAALEGLAGLDPGRGAHLLAEAAALRAAITASG</sequence>
<dbReference type="SUPFAM" id="SSF46894">
    <property type="entry name" value="C-terminal effector domain of the bipartite response regulators"/>
    <property type="match status" value="1"/>
</dbReference>
<dbReference type="GO" id="GO:0016887">
    <property type="term" value="F:ATP hydrolysis activity"/>
    <property type="evidence" value="ECO:0007669"/>
    <property type="project" value="InterPro"/>
</dbReference>
<dbReference type="Pfam" id="PF03704">
    <property type="entry name" value="BTAD"/>
    <property type="match status" value="1"/>
</dbReference>